<evidence type="ECO:0000256" key="6">
    <source>
        <dbReference type="SAM" id="MobiDB-lite"/>
    </source>
</evidence>
<dbReference type="OMA" id="NPHGGKE"/>
<dbReference type="InterPro" id="IPR035082">
    <property type="entry name" value="Nrap_D1"/>
</dbReference>
<dbReference type="Gene3D" id="3.30.70.3030">
    <property type="match status" value="1"/>
</dbReference>
<dbReference type="GO" id="GO:0003723">
    <property type="term" value="F:RNA binding"/>
    <property type="evidence" value="ECO:0007669"/>
    <property type="project" value="UniProtKB-KW"/>
</dbReference>
<evidence type="ECO:0000259" key="12">
    <source>
        <dbReference type="Pfam" id="PF17407"/>
    </source>
</evidence>
<name>F4PLD4_CACFS</name>
<dbReference type="GO" id="GO:0034456">
    <property type="term" value="C:UTP-C complex"/>
    <property type="evidence" value="ECO:0007669"/>
    <property type="project" value="TreeGrafter"/>
</dbReference>
<evidence type="ECO:0000259" key="9">
    <source>
        <dbReference type="Pfam" id="PF17404"/>
    </source>
</evidence>
<dbReference type="InterPro" id="IPR035370">
    <property type="entry name" value="Nrap_D5"/>
</dbReference>
<evidence type="ECO:0000256" key="1">
    <source>
        <dbReference type="ARBA" id="ARBA00004604"/>
    </source>
</evidence>
<dbReference type="GeneID" id="14875463"/>
<evidence type="ECO:0000313" key="13">
    <source>
        <dbReference type="EMBL" id="EGG23356.1"/>
    </source>
</evidence>
<feature type="domain" description="Nrap protein" evidence="12">
    <location>
        <begin position="1080"/>
        <end position="1215"/>
    </location>
</feature>
<organism evidence="13 14">
    <name type="scientific">Cavenderia fasciculata</name>
    <name type="common">Slime mold</name>
    <name type="synonym">Dictyostelium fasciculatum</name>
    <dbReference type="NCBI Taxonomy" id="261658"/>
    <lineage>
        <taxon>Eukaryota</taxon>
        <taxon>Amoebozoa</taxon>
        <taxon>Evosea</taxon>
        <taxon>Eumycetozoa</taxon>
        <taxon>Dictyostelia</taxon>
        <taxon>Acytosteliales</taxon>
        <taxon>Cavenderiaceae</taxon>
        <taxon>Cavenderia</taxon>
    </lineage>
</organism>
<dbReference type="InterPro" id="IPR035367">
    <property type="entry name" value="Nrap_D2"/>
</dbReference>
<dbReference type="PANTHER" id="PTHR17972:SF0">
    <property type="entry name" value="NUCLEOLAR PROTEIN 6"/>
    <property type="match status" value="1"/>
</dbReference>
<feature type="domain" description="Nrap protein" evidence="11">
    <location>
        <begin position="884"/>
        <end position="1037"/>
    </location>
</feature>
<feature type="compositionally biased region" description="Low complexity" evidence="6">
    <location>
        <begin position="8"/>
        <end position="18"/>
    </location>
</feature>
<gene>
    <name evidence="13" type="primary">nol6</name>
    <name evidence="13" type="ORF">DFA_05488</name>
</gene>
<dbReference type="AlphaFoldDB" id="F4PLD4"/>
<dbReference type="InterPro" id="IPR005554">
    <property type="entry name" value="NOL6/Upt22"/>
</dbReference>
<dbReference type="Pfam" id="PF03813">
    <property type="entry name" value="Nrap"/>
    <property type="match status" value="1"/>
</dbReference>
<dbReference type="EMBL" id="GL883008">
    <property type="protein sequence ID" value="EGG23356.1"/>
    <property type="molecule type" value="Genomic_DNA"/>
</dbReference>
<dbReference type="InterPro" id="IPR035368">
    <property type="entry name" value="Nrap_D3"/>
</dbReference>
<dbReference type="InterPro" id="IPR035369">
    <property type="entry name" value="Nrap_D4"/>
</dbReference>
<sequence>MVEKRKSSNQTNNVSSTSFKKKKEEIEDTILSMGDDDDYLDDGEDNGSEDESGSENFEDYVDDGDEELDDSEAVVGTPLSQKMADIEDEDEERENVNLRVKKGVDSLEKTAAPTTEEMQEYNETAQLFNSNLFRLQVIEFFKEIKINYTKTTSLESALFQLKSIFDSIQPHQVKSNQCSNQVKIFGDQTITVTKPSSVDLVGSYMLKSTIKSNPNVDVSVEIPSSIVGEEDIYEYKYFTKRNIYLWALAKEVAKNERFSDIEFQNWNGDSNKQMFIIRPKADPKTGAITRFQIRVFISLDKNFVPLSKLSPISFNLSKTSVEDQKKKKNLQQSTTQDTLFTLNDQDLLQDQIDPLDLKFGNPNNSKNLLKFNQIKRSSYYNNSILEDMMYFEHMELLHDRIKNAPVLIDAIQLIKSWLIVKKVSTINSFQLSMLVAYLYDQGKVNKNMSSYQIFRMVLVSIVEKFVSVNRDAKPCGPMFFKASGSQAPVFGLHYSSFRRLYPMALIDASGYLNITSRVTSWALEELAQEARKSLVLLDSGDGFDEIFLQQGSPSLRYDYLLSIPLKGCQLEMPSKDYYSQELYCSHYIYRLLCATLTNRIRSITVVQDQLEGWAVDQPRPDAFANRTIHCGIELDINQWQRLIDKGPSGDHVDSDAFQAKWGKLSQLRRFKDGTIVHAVVWNPPGGRRHMIIEMIAKYILSTRLSIQSDSVSANISMFDRILQAPTMTFDAQALIVAKETIITAVDQLDLPLKINGYYPIGPALRYTSVEVVNDPQYINNQPIEILLQFENNPNWSSDIKTIELLKTAFMLKIARELEQYQPRLSTQQYVDVQYQGFLFRLIPYYPRELDFLGSEHQDVRQAILLHQNGLQHHSFIQTLANQQPAFSTATRLAQRWCYSNLFSDDISIETIELLMASIFKSTSTPPPTTPILGFIKFLRLISTYEWSERPLIVDYQQDISLSDTQSIQEIFDNQKKANNLPLFFIATHKDRASIWFKSLNSRDTHVRDRLIKCAKQSFASLNQLNLTDQLDMNAIFNTPQLDFDLKIMLNANFITNFNGSINNLLIEKKENEKENEKTKEQENSQTTVNGNEKTAVVKTLLSKYSNFNSKSKSTNAATTKKEIIVGHNLIKLFVDRLRSDPSLSCHCQFYYDKIGGDAIHVVFNPKSWTPLAFRPLRSVMALPIDATNSSNLVIPNLYEIIAHITDLGGKLINQVKLNPSSTILKSFDFK</sequence>
<keyword evidence="3 5" id="KW-0694">RNA-binding</keyword>
<comment type="similarity">
    <text evidence="2 5">Belongs to the NRAP family.</text>
</comment>
<dbReference type="KEGG" id="dfa:DFA_05488"/>
<dbReference type="Pfam" id="PF17405">
    <property type="entry name" value="Nrap_D4"/>
    <property type="match status" value="1"/>
</dbReference>
<feature type="domain" description="Nrap protein" evidence="9">
    <location>
        <begin position="554"/>
        <end position="704"/>
    </location>
</feature>
<keyword evidence="14" id="KW-1185">Reference proteome</keyword>
<evidence type="ECO:0000256" key="2">
    <source>
        <dbReference type="ARBA" id="ARBA00006674"/>
    </source>
</evidence>
<evidence type="ECO:0000256" key="3">
    <source>
        <dbReference type="ARBA" id="ARBA00022884"/>
    </source>
</evidence>
<accession>F4PLD4</accession>
<evidence type="ECO:0000259" key="7">
    <source>
        <dbReference type="Pfam" id="PF03813"/>
    </source>
</evidence>
<dbReference type="Pfam" id="PF17403">
    <property type="entry name" value="Nrap_D2"/>
    <property type="match status" value="1"/>
</dbReference>
<dbReference type="GO" id="GO:0032040">
    <property type="term" value="C:small-subunit processome"/>
    <property type="evidence" value="ECO:0007669"/>
    <property type="project" value="TreeGrafter"/>
</dbReference>
<feature type="region of interest" description="Disordered" evidence="6">
    <location>
        <begin position="1"/>
        <end position="93"/>
    </location>
</feature>
<evidence type="ECO:0000256" key="4">
    <source>
        <dbReference type="ARBA" id="ARBA00023242"/>
    </source>
</evidence>
<dbReference type="PANTHER" id="PTHR17972">
    <property type="entry name" value="NUCLEOLAR RNA-ASSOCIATED PROTEIN"/>
    <property type="match status" value="1"/>
</dbReference>
<evidence type="ECO:0000259" key="8">
    <source>
        <dbReference type="Pfam" id="PF17403"/>
    </source>
</evidence>
<dbReference type="Gene3D" id="1.10.1410.10">
    <property type="match status" value="2"/>
</dbReference>
<dbReference type="InterPro" id="IPR035371">
    <property type="entry name" value="Nrap_D6"/>
</dbReference>
<dbReference type="GO" id="GO:0032545">
    <property type="term" value="C:CURI complex"/>
    <property type="evidence" value="ECO:0007669"/>
    <property type="project" value="TreeGrafter"/>
</dbReference>
<feature type="compositionally biased region" description="Acidic residues" evidence="6">
    <location>
        <begin position="34"/>
        <end position="72"/>
    </location>
</feature>
<dbReference type="Pfam" id="PF17407">
    <property type="entry name" value="Nrap_D6"/>
    <property type="match status" value="1"/>
</dbReference>
<dbReference type="Pfam" id="PF17404">
    <property type="entry name" value="Nrap_D3"/>
    <property type="match status" value="1"/>
</dbReference>
<dbReference type="Pfam" id="PF17406">
    <property type="entry name" value="Nrap_D5"/>
    <property type="match status" value="1"/>
</dbReference>
<feature type="domain" description="Nrap protein" evidence="7">
    <location>
        <begin position="216"/>
        <end position="333"/>
    </location>
</feature>
<dbReference type="RefSeq" id="XP_004361207.1">
    <property type="nucleotide sequence ID" value="XM_004361150.1"/>
</dbReference>
<dbReference type="GO" id="GO:0006409">
    <property type="term" value="P:tRNA export from nucleus"/>
    <property type="evidence" value="ECO:0007669"/>
    <property type="project" value="TreeGrafter"/>
</dbReference>
<dbReference type="STRING" id="1054147.F4PLD4"/>
<feature type="domain" description="Nrap protein" evidence="10">
    <location>
        <begin position="730"/>
        <end position="861"/>
    </location>
</feature>
<dbReference type="GO" id="GO:0006364">
    <property type="term" value="P:rRNA processing"/>
    <property type="evidence" value="ECO:0007669"/>
    <property type="project" value="TreeGrafter"/>
</dbReference>
<protein>
    <submittedName>
        <fullName evidence="13">U3 snoRNP protein</fullName>
    </submittedName>
</protein>
<proteinExistence type="inferred from homology"/>
<feature type="domain" description="Nrap protein" evidence="8">
    <location>
        <begin position="408"/>
        <end position="549"/>
    </location>
</feature>
<dbReference type="OrthoDB" id="10251401at2759"/>
<evidence type="ECO:0000259" key="11">
    <source>
        <dbReference type="Pfam" id="PF17406"/>
    </source>
</evidence>
<evidence type="ECO:0000256" key="5">
    <source>
        <dbReference type="RuleBase" id="RU364032"/>
    </source>
</evidence>
<reference evidence="14" key="1">
    <citation type="journal article" date="2011" name="Genome Res.">
        <title>Phylogeny-wide analysis of social amoeba genomes highlights ancient origins for complex intercellular communication.</title>
        <authorList>
            <person name="Heidel A.J."/>
            <person name="Lawal H.M."/>
            <person name="Felder M."/>
            <person name="Schilde C."/>
            <person name="Helps N.R."/>
            <person name="Tunggal B."/>
            <person name="Rivero F."/>
            <person name="John U."/>
            <person name="Schleicher M."/>
            <person name="Eichinger L."/>
            <person name="Platzer M."/>
            <person name="Noegel A.A."/>
            <person name="Schaap P."/>
            <person name="Gloeckner G."/>
        </authorList>
    </citation>
    <scope>NUCLEOTIDE SEQUENCE [LARGE SCALE GENOMIC DNA]</scope>
    <source>
        <strain evidence="14">SH3</strain>
    </source>
</reference>
<evidence type="ECO:0000259" key="10">
    <source>
        <dbReference type="Pfam" id="PF17405"/>
    </source>
</evidence>
<comment type="subcellular location">
    <subcellularLocation>
        <location evidence="1 5">Nucleus</location>
        <location evidence="1 5">Nucleolus</location>
    </subcellularLocation>
</comment>
<evidence type="ECO:0000313" key="14">
    <source>
        <dbReference type="Proteomes" id="UP000007797"/>
    </source>
</evidence>
<keyword evidence="4 5" id="KW-0539">Nucleus</keyword>
<dbReference type="Proteomes" id="UP000007797">
    <property type="component" value="Unassembled WGS sequence"/>
</dbReference>